<name>A0A0L0SCQ9_ALLM3</name>
<dbReference type="AlphaFoldDB" id="A0A0L0SCQ9"/>
<reference evidence="3 4" key="1">
    <citation type="submission" date="2009-11" db="EMBL/GenBank/DDBJ databases">
        <title>Annotation of Allomyces macrogynus ATCC 38327.</title>
        <authorList>
            <consortium name="The Broad Institute Genome Sequencing Platform"/>
            <person name="Russ C."/>
            <person name="Cuomo C."/>
            <person name="Burger G."/>
            <person name="Gray M.W."/>
            <person name="Holland P.W.H."/>
            <person name="King N."/>
            <person name="Lang F.B.F."/>
            <person name="Roger A.J."/>
            <person name="Ruiz-Trillo I."/>
            <person name="Young S.K."/>
            <person name="Zeng Q."/>
            <person name="Gargeya S."/>
            <person name="Fitzgerald M."/>
            <person name="Haas B."/>
            <person name="Abouelleil A."/>
            <person name="Alvarado L."/>
            <person name="Arachchi H.M."/>
            <person name="Berlin A."/>
            <person name="Chapman S.B."/>
            <person name="Gearin G."/>
            <person name="Goldberg J."/>
            <person name="Griggs A."/>
            <person name="Gujja S."/>
            <person name="Hansen M."/>
            <person name="Heiman D."/>
            <person name="Howarth C."/>
            <person name="Larimer J."/>
            <person name="Lui A."/>
            <person name="MacDonald P.J.P."/>
            <person name="McCowen C."/>
            <person name="Montmayeur A."/>
            <person name="Murphy C."/>
            <person name="Neiman D."/>
            <person name="Pearson M."/>
            <person name="Priest M."/>
            <person name="Roberts A."/>
            <person name="Saif S."/>
            <person name="Shea T."/>
            <person name="Sisk P."/>
            <person name="Stolte C."/>
            <person name="Sykes S."/>
            <person name="Wortman J."/>
            <person name="Nusbaum C."/>
            <person name="Birren B."/>
        </authorList>
    </citation>
    <scope>NUCLEOTIDE SEQUENCE [LARGE SCALE GENOMIC DNA]</scope>
    <source>
        <strain evidence="3 4">ATCC 38327</strain>
    </source>
</reference>
<feature type="coiled-coil region" evidence="1">
    <location>
        <begin position="98"/>
        <end position="389"/>
    </location>
</feature>
<evidence type="ECO:0000256" key="1">
    <source>
        <dbReference type="SAM" id="Coils"/>
    </source>
</evidence>
<feature type="region of interest" description="Disordered" evidence="2">
    <location>
        <begin position="1"/>
        <end position="55"/>
    </location>
</feature>
<dbReference type="OrthoDB" id="10459487at2759"/>
<dbReference type="Proteomes" id="UP000054350">
    <property type="component" value="Unassembled WGS sequence"/>
</dbReference>
<sequence>MAASAANGCNAKASTAPLSFTFGGPAATTSSSTATPPTDFQENTPLSAAPTKHVPAKRVHFADDSSATTTAAAATKRARPFAIDSTATHTDAAITKARADAEARIAEARDAAAAASMNAVVSSATAAAATECADQLQEEVARLRTQLAEAKNKAADGVAEVEAAWTMTKKELAKVRKDKADLEKVKDEKVALEQKVKDAAVGLRSLKECQRAKAEVEARADKADREVKALKRRCEAAEARVAQTKSSKLLEAEIASLRVELAAVAKEREAGVTERAALGEQVQRAKAAEVAAMAEAEAKLERARTKFVALTKDRDAAVAQRKTMAELLVRAEAKEAAAKANEAAAKAKVEEMGTKLAQMKRDAGKHPLVDTLKAKLVHAEEKIKKLEESQSTRVYAATAASASASSCLVNPSKWLAKAKAECDREKARADALQKQLDAERRSHAAAIDKAVAGYKGAGRMVVTADAATETDGACANVQQLTKMITSRIAEGQQTARARISVVRLTQLVALARIFKLKQQVAALSAAVSTPAVAKTDMEIQTDDVDFATEASESGDDQFTDMAPFVLSLDDEDSGAPASFASLPSTASTISTPTSWPRAAIPSGPWDPPTVIAVVEPPAAPKPVPASKPAAPKASQQPRHSPAFPSVPDPCAVPHVPHLGYYQAPPGWPMAYAAPDHAGSAVRGQHYPSYTAVPTAGGWVRASPHDAAAAAAAGWAMAPMWAVPPTADASSSRVASKPAKRWVETTLPTNGMPYPPPPHVRRARAADSAVDVHGMQVPPPLGFARRGVAAYGHGAQHW</sequence>
<dbReference type="PANTHER" id="PTHR45615:SF66">
    <property type="entry name" value="CARD DOMAIN-CONTAINING PROTEIN"/>
    <property type="match status" value="1"/>
</dbReference>
<feature type="coiled-coil region" evidence="1">
    <location>
        <begin position="415"/>
        <end position="449"/>
    </location>
</feature>
<protein>
    <submittedName>
        <fullName evidence="3">Uncharacterized protein</fullName>
    </submittedName>
</protein>
<reference evidence="4" key="2">
    <citation type="submission" date="2009-11" db="EMBL/GenBank/DDBJ databases">
        <title>The Genome Sequence of Allomyces macrogynus strain ATCC 38327.</title>
        <authorList>
            <consortium name="The Broad Institute Genome Sequencing Platform"/>
            <person name="Russ C."/>
            <person name="Cuomo C."/>
            <person name="Shea T."/>
            <person name="Young S.K."/>
            <person name="Zeng Q."/>
            <person name="Koehrsen M."/>
            <person name="Haas B."/>
            <person name="Borodovsky M."/>
            <person name="Guigo R."/>
            <person name="Alvarado L."/>
            <person name="Berlin A."/>
            <person name="Borenstein D."/>
            <person name="Chen Z."/>
            <person name="Engels R."/>
            <person name="Freedman E."/>
            <person name="Gellesch M."/>
            <person name="Goldberg J."/>
            <person name="Griggs A."/>
            <person name="Gujja S."/>
            <person name="Heiman D."/>
            <person name="Hepburn T."/>
            <person name="Howarth C."/>
            <person name="Jen D."/>
            <person name="Larson L."/>
            <person name="Lewis B."/>
            <person name="Mehta T."/>
            <person name="Park D."/>
            <person name="Pearson M."/>
            <person name="Roberts A."/>
            <person name="Saif S."/>
            <person name="Shenoy N."/>
            <person name="Sisk P."/>
            <person name="Stolte C."/>
            <person name="Sykes S."/>
            <person name="Walk T."/>
            <person name="White J."/>
            <person name="Yandava C."/>
            <person name="Burger G."/>
            <person name="Gray M.W."/>
            <person name="Holland P.W.H."/>
            <person name="King N."/>
            <person name="Lang F.B.F."/>
            <person name="Roger A.J."/>
            <person name="Ruiz-Trillo I."/>
            <person name="Lander E."/>
            <person name="Nusbaum C."/>
        </authorList>
    </citation>
    <scope>NUCLEOTIDE SEQUENCE [LARGE SCALE GENOMIC DNA]</scope>
    <source>
        <strain evidence="4">ATCC 38327</strain>
    </source>
</reference>
<feature type="compositionally biased region" description="Low complexity" evidence="2">
    <location>
        <begin position="1"/>
        <end position="14"/>
    </location>
</feature>
<evidence type="ECO:0000256" key="2">
    <source>
        <dbReference type="SAM" id="MobiDB-lite"/>
    </source>
</evidence>
<accession>A0A0L0SCQ9</accession>
<evidence type="ECO:0000313" key="4">
    <source>
        <dbReference type="Proteomes" id="UP000054350"/>
    </source>
</evidence>
<dbReference type="PANTHER" id="PTHR45615">
    <property type="entry name" value="MYOSIN HEAVY CHAIN, NON-MUSCLE"/>
    <property type="match status" value="1"/>
</dbReference>
<dbReference type="EMBL" id="GG745335">
    <property type="protein sequence ID" value="KNE60227.1"/>
    <property type="molecule type" value="Genomic_DNA"/>
</dbReference>
<proteinExistence type="predicted"/>
<keyword evidence="4" id="KW-1185">Reference proteome</keyword>
<gene>
    <name evidence="3" type="ORF">AMAG_05639</name>
</gene>
<feature type="region of interest" description="Disordered" evidence="2">
    <location>
        <begin position="616"/>
        <end position="648"/>
    </location>
</feature>
<dbReference type="VEuPathDB" id="FungiDB:AMAG_05639"/>
<feature type="compositionally biased region" description="Low complexity" evidence="2">
    <location>
        <begin position="25"/>
        <end position="38"/>
    </location>
</feature>
<organism evidence="3 4">
    <name type="scientific">Allomyces macrogynus (strain ATCC 38327)</name>
    <name type="common">Allomyces javanicus var. macrogynus</name>
    <dbReference type="NCBI Taxonomy" id="578462"/>
    <lineage>
        <taxon>Eukaryota</taxon>
        <taxon>Fungi</taxon>
        <taxon>Fungi incertae sedis</taxon>
        <taxon>Blastocladiomycota</taxon>
        <taxon>Blastocladiomycetes</taxon>
        <taxon>Blastocladiales</taxon>
        <taxon>Blastocladiaceae</taxon>
        <taxon>Allomyces</taxon>
    </lineage>
</organism>
<keyword evidence="1" id="KW-0175">Coiled coil</keyword>
<evidence type="ECO:0000313" key="3">
    <source>
        <dbReference type="EMBL" id="KNE60227.1"/>
    </source>
</evidence>